<feature type="compositionally biased region" description="Basic and acidic residues" evidence="1">
    <location>
        <begin position="76"/>
        <end position="95"/>
    </location>
</feature>
<protein>
    <submittedName>
        <fullName evidence="2">TCP family transcription factor 4</fullName>
    </submittedName>
</protein>
<comment type="caution">
    <text evidence="2">The sequence shown here is derived from an EMBL/GenBank/DDBJ whole genome shotgun (WGS) entry which is preliminary data.</text>
</comment>
<organism evidence="2 3">
    <name type="scientific">Striga asiatica</name>
    <name type="common">Asiatic witchweed</name>
    <name type="synonym">Buchnera asiatica</name>
    <dbReference type="NCBI Taxonomy" id="4170"/>
    <lineage>
        <taxon>Eukaryota</taxon>
        <taxon>Viridiplantae</taxon>
        <taxon>Streptophyta</taxon>
        <taxon>Embryophyta</taxon>
        <taxon>Tracheophyta</taxon>
        <taxon>Spermatophyta</taxon>
        <taxon>Magnoliopsida</taxon>
        <taxon>eudicotyledons</taxon>
        <taxon>Gunneridae</taxon>
        <taxon>Pentapetalae</taxon>
        <taxon>asterids</taxon>
        <taxon>lamiids</taxon>
        <taxon>Lamiales</taxon>
        <taxon>Orobanchaceae</taxon>
        <taxon>Buchnereae</taxon>
        <taxon>Striga</taxon>
    </lineage>
</organism>
<dbReference type="Proteomes" id="UP000325081">
    <property type="component" value="Unassembled WGS sequence"/>
</dbReference>
<sequence length="123" mass="13743">MEIVAPACPYPESDRLMEIEAPLSSAPLTHPTDNRPEEGLALIAIKTSTWKRSSSRVGRLQRTAEPINSQQLVTGAKRERDIISSESKDKEEQDIYKASGKKNKMTNEQVGDASLKWHPTHKC</sequence>
<gene>
    <name evidence="2" type="ORF">STAS_22793</name>
</gene>
<accession>A0A5A7QPG3</accession>
<dbReference type="AlphaFoldDB" id="A0A5A7QPG3"/>
<evidence type="ECO:0000313" key="2">
    <source>
        <dbReference type="EMBL" id="GER45811.1"/>
    </source>
</evidence>
<proteinExistence type="predicted"/>
<feature type="region of interest" description="Disordered" evidence="1">
    <location>
        <begin position="68"/>
        <end position="123"/>
    </location>
</feature>
<keyword evidence="3" id="KW-1185">Reference proteome</keyword>
<evidence type="ECO:0000256" key="1">
    <source>
        <dbReference type="SAM" id="MobiDB-lite"/>
    </source>
</evidence>
<evidence type="ECO:0000313" key="3">
    <source>
        <dbReference type="Proteomes" id="UP000325081"/>
    </source>
</evidence>
<dbReference type="EMBL" id="BKCP01007316">
    <property type="protein sequence ID" value="GER45811.1"/>
    <property type="molecule type" value="Genomic_DNA"/>
</dbReference>
<reference evidence="3" key="1">
    <citation type="journal article" date="2019" name="Curr. Biol.">
        <title>Genome Sequence of Striga asiatica Provides Insight into the Evolution of Plant Parasitism.</title>
        <authorList>
            <person name="Yoshida S."/>
            <person name="Kim S."/>
            <person name="Wafula E.K."/>
            <person name="Tanskanen J."/>
            <person name="Kim Y.M."/>
            <person name="Honaas L."/>
            <person name="Yang Z."/>
            <person name="Spallek T."/>
            <person name="Conn C.E."/>
            <person name="Ichihashi Y."/>
            <person name="Cheong K."/>
            <person name="Cui S."/>
            <person name="Der J.P."/>
            <person name="Gundlach H."/>
            <person name="Jiao Y."/>
            <person name="Hori C."/>
            <person name="Ishida J.K."/>
            <person name="Kasahara H."/>
            <person name="Kiba T."/>
            <person name="Kim M.S."/>
            <person name="Koo N."/>
            <person name="Laohavisit A."/>
            <person name="Lee Y.H."/>
            <person name="Lumba S."/>
            <person name="McCourt P."/>
            <person name="Mortimer J.C."/>
            <person name="Mutuku J.M."/>
            <person name="Nomura T."/>
            <person name="Sasaki-Sekimoto Y."/>
            <person name="Seto Y."/>
            <person name="Wang Y."/>
            <person name="Wakatake T."/>
            <person name="Sakakibara H."/>
            <person name="Demura T."/>
            <person name="Yamaguchi S."/>
            <person name="Yoneyama K."/>
            <person name="Manabe R.I."/>
            <person name="Nelson D.C."/>
            <person name="Schulman A.H."/>
            <person name="Timko M.P."/>
            <person name="dePamphilis C.W."/>
            <person name="Choi D."/>
            <person name="Shirasu K."/>
        </authorList>
    </citation>
    <scope>NUCLEOTIDE SEQUENCE [LARGE SCALE GENOMIC DNA]</scope>
    <source>
        <strain evidence="3">cv. UVA1</strain>
    </source>
</reference>
<name>A0A5A7QPG3_STRAF</name>